<dbReference type="InterPro" id="IPR018201">
    <property type="entry name" value="Ketoacyl_synth_AS"/>
</dbReference>
<evidence type="ECO:0000256" key="10">
    <source>
        <dbReference type="PIRSR" id="PIRSR000447-1"/>
    </source>
</evidence>
<name>A0A1G4KBG0_9SACH</name>
<dbReference type="GO" id="GO:0004315">
    <property type="term" value="F:3-oxoacyl-[acyl-carrier-protein] synthase activity"/>
    <property type="evidence" value="ECO:0007669"/>
    <property type="project" value="UniProtKB-EC"/>
</dbReference>
<evidence type="ECO:0000313" key="13">
    <source>
        <dbReference type="EMBL" id="SCV01516.1"/>
    </source>
</evidence>
<evidence type="ECO:0000256" key="8">
    <source>
        <dbReference type="ARBA" id="ARBA00049541"/>
    </source>
</evidence>
<organism evidence="13 14">
    <name type="scientific">Lachancea mirantina</name>
    <dbReference type="NCBI Taxonomy" id="1230905"/>
    <lineage>
        <taxon>Eukaryota</taxon>
        <taxon>Fungi</taxon>
        <taxon>Dikarya</taxon>
        <taxon>Ascomycota</taxon>
        <taxon>Saccharomycotina</taxon>
        <taxon>Saccharomycetes</taxon>
        <taxon>Saccharomycetales</taxon>
        <taxon>Saccharomycetaceae</taxon>
        <taxon>Lachancea</taxon>
    </lineage>
</organism>
<dbReference type="SUPFAM" id="SSF53901">
    <property type="entry name" value="Thiolase-like"/>
    <property type="match status" value="2"/>
</dbReference>
<dbReference type="InterPro" id="IPR016039">
    <property type="entry name" value="Thiolase-like"/>
</dbReference>
<gene>
    <name evidence="13" type="ORF">LAMI_0G12002G</name>
</gene>
<dbReference type="PIRSF" id="PIRSF000447">
    <property type="entry name" value="KAS_II"/>
    <property type="match status" value="1"/>
</dbReference>
<evidence type="ECO:0000256" key="6">
    <source>
        <dbReference type="ARBA" id="ARBA00023160"/>
    </source>
</evidence>
<evidence type="ECO:0000259" key="12">
    <source>
        <dbReference type="PROSITE" id="PS52004"/>
    </source>
</evidence>
<dbReference type="Proteomes" id="UP000191024">
    <property type="component" value="Chromosome G"/>
</dbReference>
<dbReference type="GO" id="GO:0005739">
    <property type="term" value="C:mitochondrion"/>
    <property type="evidence" value="ECO:0007669"/>
    <property type="project" value="TreeGrafter"/>
</dbReference>
<dbReference type="InterPro" id="IPR020841">
    <property type="entry name" value="PKS_Beta-ketoAc_synthase_dom"/>
</dbReference>
<evidence type="ECO:0000256" key="1">
    <source>
        <dbReference type="ARBA" id="ARBA00008467"/>
    </source>
</evidence>
<dbReference type="PANTHER" id="PTHR11712:SF336">
    <property type="entry name" value="3-OXOACYL-[ACYL-CARRIER-PROTEIN] SYNTHASE, MITOCHONDRIAL"/>
    <property type="match status" value="1"/>
</dbReference>
<accession>A0A1G4KBG0</accession>
<dbReference type="Pfam" id="PF00109">
    <property type="entry name" value="ketoacyl-synt"/>
    <property type="match status" value="1"/>
</dbReference>
<dbReference type="PROSITE" id="PS52004">
    <property type="entry name" value="KS3_2"/>
    <property type="match status" value="1"/>
</dbReference>
<evidence type="ECO:0000256" key="11">
    <source>
        <dbReference type="RuleBase" id="RU003694"/>
    </source>
</evidence>
<feature type="active site" description="For beta-ketoacyl synthase activity" evidence="10">
    <location>
        <position position="171"/>
    </location>
</feature>
<dbReference type="GO" id="GO:0006633">
    <property type="term" value="P:fatty acid biosynthetic process"/>
    <property type="evidence" value="ECO:0007669"/>
    <property type="project" value="UniProtKB-KW"/>
</dbReference>
<evidence type="ECO:0000256" key="7">
    <source>
        <dbReference type="ARBA" id="ARBA00023315"/>
    </source>
</evidence>
<evidence type="ECO:0000256" key="9">
    <source>
        <dbReference type="PIRNR" id="PIRNR000447"/>
    </source>
</evidence>
<dbReference type="InterPro" id="IPR014031">
    <property type="entry name" value="Ketoacyl_synth_C"/>
</dbReference>
<keyword evidence="4" id="KW-0276">Fatty acid metabolism</keyword>
<comment type="similarity">
    <text evidence="1 9 11">Belongs to the thiolase-like superfamily. Beta-ketoacyl-ACP synthases family.</text>
</comment>
<evidence type="ECO:0000256" key="5">
    <source>
        <dbReference type="ARBA" id="ARBA00023098"/>
    </source>
</evidence>
<dbReference type="EMBL" id="LT598469">
    <property type="protein sequence ID" value="SCV01516.1"/>
    <property type="molecule type" value="Genomic_DNA"/>
</dbReference>
<proteinExistence type="inferred from homology"/>
<keyword evidence="2 9" id="KW-0444">Lipid biosynthesis</keyword>
<keyword evidence="5" id="KW-0443">Lipid metabolism</keyword>
<dbReference type="PANTHER" id="PTHR11712">
    <property type="entry name" value="POLYKETIDE SYNTHASE-RELATED"/>
    <property type="match status" value="1"/>
</dbReference>
<reference evidence="13 14" key="1">
    <citation type="submission" date="2016-03" db="EMBL/GenBank/DDBJ databases">
        <authorList>
            <person name="Devillers H."/>
        </authorList>
    </citation>
    <scope>NUCLEOTIDE SEQUENCE [LARGE SCALE GENOMIC DNA]</scope>
    <source>
        <strain evidence="13">CBS 11717</strain>
    </source>
</reference>
<dbReference type="Gene3D" id="3.40.47.10">
    <property type="match status" value="1"/>
</dbReference>
<evidence type="ECO:0000313" key="14">
    <source>
        <dbReference type="Proteomes" id="UP000191024"/>
    </source>
</evidence>
<dbReference type="STRING" id="1230905.A0A1G4KBG0"/>
<keyword evidence="3 9" id="KW-0808">Transferase</keyword>
<dbReference type="AlphaFoldDB" id="A0A1G4KBG0"/>
<keyword evidence="6 9" id="KW-0275">Fatty acid biosynthesis</keyword>
<dbReference type="SMART" id="SM00825">
    <property type="entry name" value="PKS_KS"/>
    <property type="match status" value="1"/>
</dbReference>
<feature type="domain" description="Ketosynthase family 3 (KS3)" evidence="12">
    <location>
        <begin position="2"/>
        <end position="422"/>
    </location>
</feature>
<dbReference type="InterPro" id="IPR000794">
    <property type="entry name" value="Beta-ketoacyl_synthase"/>
</dbReference>
<dbReference type="Pfam" id="PF02801">
    <property type="entry name" value="Ketoacyl-synt_C"/>
    <property type="match status" value="1"/>
</dbReference>
<sequence>MAARVVVTGLGALSPLEAGVQKSWTSLLAGKSGITPISQLPDAASYTAHCPATCGVGKVSNFSPEEYGGLFSTQDLRRMSLFTQYATVAAREALEDAGLLHDRYYDKEKFGCVIGSGIASISDTFDTVGGFIQGKKVSPLFVPKILNNMAAGNLSIKFGLQGVTHCVSTACATGNNSIGDAYNFIRLGYSDSCLAGASEASVHPLALAGFLRAKSITTAGISRPFDSLRDGFVLAEGAGILVLENLEYAQRRGARIYAEIVGYGVTSDAYHITSPLEGGDGARRAMQMALGDHDPRSVGYVNAHATSTILGDRAEARAIRDVFNARNNRESDICVSSNKGAIGHLLGAAGAMEAIFTIKSLYHDTIPHTLNLNTVGGAKGDDETDFQGLNFVRDKPIARKMEYALNNSFGFGGVNSAILFKKWDEVEQVTK</sequence>
<dbReference type="PROSITE" id="PS00606">
    <property type="entry name" value="KS3_1"/>
    <property type="match status" value="1"/>
</dbReference>
<comment type="catalytic activity">
    <reaction evidence="8">
        <text>a fatty acyl-[ACP] + malonyl-[ACP] + H(+) = a 3-oxoacyl-[ACP] + holo-[ACP] + CO2</text>
        <dbReference type="Rhea" id="RHEA:22836"/>
        <dbReference type="Rhea" id="RHEA-COMP:9623"/>
        <dbReference type="Rhea" id="RHEA-COMP:9685"/>
        <dbReference type="Rhea" id="RHEA-COMP:9916"/>
        <dbReference type="Rhea" id="RHEA-COMP:14125"/>
        <dbReference type="ChEBI" id="CHEBI:15378"/>
        <dbReference type="ChEBI" id="CHEBI:16526"/>
        <dbReference type="ChEBI" id="CHEBI:64479"/>
        <dbReference type="ChEBI" id="CHEBI:78449"/>
        <dbReference type="ChEBI" id="CHEBI:78776"/>
        <dbReference type="ChEBI" id="CHEBI:138651"/>
        <dbReference type="EC" id="2.3.1.41"/>
    </reaction>
</comment>
<dbReference type="CDD" id="cd00834">
    <property type="entry name" value="KAS_I_II"/>
    <property type="match status" value="1"/>
</dbReference>
<keyword evidence="14" id="KW-1185">Reference proteome</keyword>
<dbReference type="InterPro" id="IPR014030">
    <property type="entry name" value="Ketoacyl_synth_N"/>
</dbReference>
<evidence type="ECO:0000256" key="3">
    <source>
        <dbReference type="ARBA" id="ARBA00022679"/>
    </source>
</evidence>
<dbReference type="InterPro" id="IPR017568">
    <property type="entry name" value="3-oxoacyl-ACP_synth-2"/>
</dbReference>
<evidence type="ECO:0000256" key="4">
    <source>
        <dbReference type="ARBA" id="ARBA00022832"/>
    </source>
</evidence>
<evidence type="ECO:0000256" key="2">
    <source>
        <dbReference type="ARBA" id="ARBA00022516"/>
    </source>
</evidence>
<dbReference type="NCBIfam" id="NF005589">
    <property type="entry name" value="PRK07314.1"/>
    <property type="match status" value="1"/>
</dbReference>
<dbReference type="OrthoDB" id="5334845at2759"/>
<keyword evidence="7" id="KW-0012">Acyltransferase</keyword>
<protein>
    <recommendedName>
        <fullName evidence="9">3-oxoacyl-[acyl-carrier-protein] synthase</fullName>
    </recommendedName>
</protein>